<dbReference type="EMBL" id="BAAALT010000053">
    <property type="protein sequence ID" value="GAA1799464.1"/>
    <property type="molecule type" value="Genomic_DNA"/>
</dbReference>
<reference evidence="2" key="1">
    <citation type="journal article" date="2019" name="Int. J. Syst. Evol. Microbiol.">
        <title>The Global Catalogue of Microorganisms (GCM) 10K type strain sequencing project: providing services to taxonomists for standard genome sequencing and annotation.</title>
        <authorList>
            <consortium name="The Broad Institute Genomics Platform"/>
            <consortium name="The Broad Institute Genome Sequencing Center for Infectious Disease"/>
            <person name="Wu L."/>
            <person name="Ma J."/>
        </authorList>
    </citation>
    <scope>NUCLEOTIDE SEQUENCE [LARGE SCALE GENOMIC DNA]</scope>
    <source>
        <strain evidence="2">JCM 13250</strain>
    </source>
</reference>
<dbReference type="Proteomes" id="UP001500218">
    <property type="component" value="Unassembled WGS sequence"/>
</dbReference>
<keyword evidence="2" id="KW-1185">Reference proteome</keyword>
<accession>A0ABN2LU11</accession>
<evidence type="ECO:0000313" key="1">
    <source>
        <dbReference type="EMBL" id="GAA1799464.1"/>
    </source>
</evidence>
<comment type="caution">
    <text evidence="1">The sequence shown here is derived from an EMBL/GenBank/DDBJ whole genome shotgun (WGS) entry which is preliminary data.</text>
</comment>
<gene>
    <name evidence="1" type="ORF">GCM10009682_21340</name>
</gene>
<organism evidence="1 2">
    <name type="scientific">Luedemannella flava</name>
    <dbReference type="NCBI Taxonomy" id="349316"/>
    <lineage>
        <taxon>Bacteria</taxon>
        <taxon>Bacillati</taxon>
        <taxon>Actinomycetota</taxon>
        <taxon>Actinomycetes</taxon>
        <taxon>Micromonosporales</taxon>
        <taxon>Micromonosporaceae</taxon>
        <taxon>Luedemannella</taxon>
    </lineage>
</organism>
<protein>
    <submittedName>
        <fullName evidence="1">Uncharacterized protein</fullName>
    </submittedName>
</protein>
<name>A0ABN2LU11_9ACTN</name>
<evidence type="ECO:0000313" key="2">
    <source>
        <dbReference type="Proteomes" id="UP001500218"/>
    </source>
</evidence>
<proteinExistence type="predicted"/>
<sequence>MDRVAVVSGGRRRKGAYYLAQDGQRAVIAPEQRFGLPRKGHGTVYVCESRDVNRQIVWTAEWIDEYEQPDADGCTVGIAKFEGDFEAAARWARTQPAASWLMASRSTPAWSPLPGIADLP</sequence>